<keyword evidence="1" id="KW-0472">Membrane</keyword>
<keyword evidence="1" id="KW-0812">Transmembrane</keyword>
<dbReference type="HOGENOM" id="CLU_996688_0_0_11"/>
<feature type="transmembrane region" description="Helical" evidence="1">
    <location>
        <begin position="157"/>
        <end position="178"/>
    </location>
</feature>
<feature type="transmembrane region" description="Helical" evidence="1">
    <location>
        <begin position="70"/>
        <end position="90"/>
    </location>
</feature>
<gene>
    <name evidence="2" type="ORF">HMPREF0063_12383</name>
</gene>
<dbReference type="OrthoDB" id="3822725at2"/>
<evidence type="ECO:0000256" key="1">
    <source>
        <dbReference type="SAM" id="Phobius"/>
    </source>
</evidence>
<name>E2SD71_9ACTN</name>
<keyword evidence="1" id="KW-1133">Transmembrane helix</keyword>
<evidence type="ECO:0000313" key="2">
    <source>
        <dbReference type="EMBL" id="EFQ83174.1"/>
    </source>
</evidence>
<protein>
    <recommendedName>
        <fullName evidence="4">ABC transporter permease</fullName>
    </recommendedName>
</protein>
<dbReference type="STRING" id="585531.HMPREF0063_12383"/>
<feature type="transmembrane region" description="Helical" evidence="1">
    <location>
        <begin position="111"/>
        <end position="137"/>
    </location>
</feature>
<feature type="transmembrane region" description="Helical" evidence="1">
    <location>
        <begin position="235"/>
        <end position="258"/>
    </location>
</feature>
<feature type="transmembrane region" description="Helical" evidence="1">
    <location>
        <begin position="185"/>
        <end position="205"/>
    </location>
</feature>
<dbReference type="AlphaFoldDB" id="E2SD71"/>
<accession>E2SD71</accession>
<evidence type="ECO:0000313" key="3">
    <source>
        <dbReference type="Proteomes" id="UP000003111"/>
    </source>
</evidence>
<evidence type="ECO:0008006" key="4">
    <source>
        <dbReference type="Google" id="ProtNLM"/>
    </source>
</evidence>
<proteinExistence type="predicted"/>
<reference evidence="2" key="1">
    <citation type="submission" date="2010-08" db="EMBL/GenBank/DDBJ databases">
        <authorList>
            <person name="Muzny D."/>
            <person name="Qin X."/>
            <person name="Buhay C."/>
            <person name="Dugan-Rocha S."/>
            <person name="Ding Y."/>
            <person name="Chen G."/>
            <person name="Hawes A."/>
            <person name="Holder M."/>
            <person name="Jhangiani S."/>
            <person name="Johnson A."/>
            <person name="Khan Z."/>
            <person name="Li Z."/>
            <person name="Liu W."/>
            <person name="Liu X."/>
            <person name="Perez L."/>
            <person name="Shen H."/>
            <person name="Wang Q."/>
            <person name="Watt J."/>
            <person name="Xi L."/>
            <person name="Xin Y."/>
            <person name="Zhou J."/>
            <person name="Deng J."/>
            <person name="Jiang H."/>
            <person name="Liu Y."/>
            <person name="Qu J."/>
            <person name="Song X.-Z."/>
            <person name="Zhang L."/>
            <person name="Villasana D."/>
            <person name="Johnson A."/>
            <person name="Liu J."/>
            <person name="Liyanage D."/>
            <person name="Lorensuhewa L."/>
            <person name="Robinson T."/>
            <person name="Song A."/>
            <person name="Song B.-B."/>
            <person name="Dinh H."/>
            <person name="Thornton R."/>
            <person name="Coyle M."/>
            <person name="Francisco L."/>
            <person name="Jackson L."/>
            <person name="Javaid M."/>
            <person name="Korchina V."/>
            <person name="Kovar C."/>
            <person name="Mata R."/>
            <person name="Mathew T."/>
            <person name="Ngo R."/>
            <person name="Nguyen L."/>
            <person name="Nguyen N."/>
            <person name="Okwuonu G."/>
            <person name="Ongeri F."/>
            <person name="Pham C."/>
            <person name="Simmons D."/>
            <person name="Wilczek-Boney K."/>
            <person name="Hale W."/>
            <person name="Jakkamsetti A."/>
            <person name="Pham P."/>
            <person name="Ruth R."/>
            <person name="San Lucas F."/>
            <person name="Warren J."/>
            <person name="Zhang J."/>
            <person name="Zhao Z."/>
            <person name="Zhou C."/>
            <person name="Zhu D."/>
            <person name="Lee S."/>
            <person name="Bess C."/>
            <person name="Blankenburg K."/>
            <person name="Forbes L."/>
            <person name="Fu Q."/>
            <person name="Gubbala S."/>
            <person name="Hirani K."/>
            <person name="Jayaseelan J.C."/>
            <person name="Lara F."/>
            <person name="Munidasa M."/>
            <person name="Palculict T."/>
            <person name="Patil S."/>
            <person name="Pu L.-L."/>
            <person name="Saada N."/>
            <person name="Tang L."/>
            <person name="Weissenberger G."/>
            <person name="Zhu Y."/>
            <person name="Hemphill L."/>
            <person name="Shang Y."/>
            <person name="Youmans B."/>
            <person name="Ayvaz T."/>
            <person name="Ross M."/>
            <person name="Santibanez J."/>
            <person name="Aqrawi P."/>
            <person name="Gross S."/>
            <person name="Joshi V."/>
            <person name="Fowler G."/>
            <person name="Nazareth L."/>
            <person name="Reid J."/>
            <person name="Worley K."/>
            <person name="Petrosino J."/>
            <person name="Highlander S."/>
            <person name="Gibbs R."/>
        </authorList>
    </citation>
    <scope>NUCLEOTIDE SEQUENCE [LARGE SCALE GENOMIC DNA]</scope>
    <source>
        <strain evidence="2">DSM 15272</strain>
    </source>
</reference>
<dbReference type="EMBL" id="ACLF03000006">
    <property type="protein sequence ID" value="EFQ83174.1"/>
    <property type="molecule type" value="Genomic_DNA"/>
</dbReference>
<keyword evidence="3" id="KW-1185">Reference proteome</keyword>
<sequence length="263" mass="28041">MSTTHAPVTVHTDRPGVPLSRIVRVELRKMFNTRSGFWLMMSIAITALLATASVILFAPDSVITYNSFGSAIGVPFGVILPVVAILSVTSEWSQRTGLITFTLVPHRGQVVAAKGIAAVIVAVASMLFSFGVGALGNVVGAAVNGVDTVWNVTVTDMLLITLGNVLGLLIGFMLGVVIRNSAGAIVGYFAYAFVVPTIFGILAFFQDWFDRIQPWIDFGDAQVPLFETSISGEEWAQLGVSGLIWLVVPLTLGVMAVLRSEVK</sequence>
<feature type="transmembrane region" description="Helical" evidence="1">
    <location>
        <begin position="37"/>
        <end position="58"/>
    </location>
</feature>
<dbReference type="Proteomes" id="UP000003111">
    <property type="component" value="Unassembled WGS sequence"/>
</dbReference>
<comment type="caution">
    <text evidence="2">The sequence shown here is derived from an EMBL/GenBank/DDBJ whole genome shotgun (WGS) entry which is preliminary data.</text>
</comment>
<dbReference type="RefSeq" id="WP_007077475.1">
    <property type="nucleotide sequence ID" value="NZ_CM001024.1"/>
</dbReference>
<organism evidence="2 3">
    <name type="scientific">Aeromicrobium marinum DSM 15272</name>
    <dbReference type="NCBI Taxonomy" id="585531"/>
    <lineage>
        <taxon>Bacteria</taxon>
        <taxon>Bacillati</taxon>
        <taxon>Actinomycetota</taxon>
        <taxon>Actinomycetes</taxon>
        <taxon>Propionibacteriales</taxon>
        <taxon>Nocardioidaceae</taxon>
        <taxon>Aeromicrobium</taxon>
    </lineage>
</organism>
<dbReference type="eggNOG" id="COG1277">
    <property type="taxonomic scope" value="Bacteria"/>
</dbReference>